<gene>
    <name evidence="2" type="ORF">BD310DRAFT_476756</name>
</gene>
<dbReference type="Proteomes" id="UP000292082">
    <property type="component" value="Unassembled WGS sequence"/>
</dbReference>
<dbReference type="EMBL" id="ML145123">
    <property type="protein sequence ID" value="TBU58599.1"/>
    <property type="molecule type" value="Genomic_DNA"/>
</dbReference>
<feature type="compositionally biased region" description="Basic and acidic residues" evidence="1">
    <location>
        <begin position="123"/>
        <end position="145"/>
    </location>
</feature>
<reference evidence="2 3" key="1">
    <citation type="submission" date="2019-01" db="EMBL/GenBank/DDBJ databases">
        <title>Draft genome sequences of three monokaryotic isolates of the white-rot basidiomycete fungus Dichomitus squalens.</title>
        <authorList>
            <consortium name="DOE Joint Genome Institute"/>
            <person name="Lopez S.C."/>
            <person name="Andreopoulos B."/>
            <person name="Pangilinan J."/>
            <person name="Lipzen A."/>
            <person name="Riley R."/>
            <person name="Ahrendt S."/>
            <person name="Ng V."/>
            <person name="Barry K."/>
            <person name="Daum C."/>
            <person name="Grigoriev I.V."/>
            <person name="Hilden K.S."/>
            <person name="Makela M.R."/>
            <person name="de Vries R.P."/>
        </authorList>
    </citation>
    <scope>NUCLEOTIDE SEQUENCE [LARGE SCALE GENOMIC DNA]</scope>
    <source>
        <strain evidence="2 3">CBS 464.89</strain>
    </source>
</reference>
<evidence type="ECO:0000313" key="2">
    <source>
        <dbReference type="EMBL" id="TBU58599.1"/>
    </source>
</evidence>
<keyword evidence="3" id="KW-1185">Reference proteome</keyword>
<feature type="region of interest" description="Disordered" evidence="1">
    <location>
        <begin position="123"/>
        <end position="163"/>
    </location>
</feature>
<evidence type="ECO:0000256" key="1">
    <source>
        <dbReference type="SAM" id="MobiDB-lite"/>
    </source>
</evidence>
<proteinExistence type="predicted"/>
<accession>A0A4Q9PVT8</accession>
<name>A0A4Q9PVT8_9APHY</name>
<protein>
    <submittedName>
        <fullName evidence="2">Uncharacterized protein</fullName>
    </submittedName>
</protein>
<evidence type="ECO:0000313" key="3">
    <source>
        <dbReference type="Proteomes" id="UP000292082"/>
    </source>
</evidence>
<dbReference type="AlphaFoldDB" id="A0A4Q9PVT8"/>
<sequence>MSGRIDATVIQYAHQYWKNVEKTPPTRRAALEPTAECLFTADSKSNLDTIMRLSGARRPRSRVCRLCIENPSLHIVRTALSNSTLQSTLRNVHPITRAIVVAPPMSRSELRLASAYLTTYADDEKAGPDEEHALGSHSSRLEAGRLRVLAPDPDMGASSPSGG</sequence>
<organism evidence="2 3">
    <name type="scientific">Dichomitus squalens</name>
    <dbReference type="NCBI Taxonomy" id="114155"/>
    <lineage>
        <taxon>Eukaryota</taxon>
        <taxon>Fungi</taxon>
        <taxon>Dikarya</taxon>
        <taxon>Basidiomycota</taxon>
        <taxon>Agaricomycotina</taxon>
        <taxon>Agaricomycetes</taxon>
        <taxon>Polyporales</taxon>
        <taxon>Polyporaceae</taxon>
        <taxon>Dichomitus</taxon>
    </lineage>
</organism>